<reference evidence="1" key="1">
    <citation type="submission" date="2014-09" db="EMBL/GenBank/DDBJ databases">
        <authorList>
            <person name="Magalhaes I.L.F."/>
            <person name="Oliveira U."/>
            <person name="Santos F.R."/>
            <person name="Vidigal T.H.D.A."/>
            <person name="Brescovit A.D."/>
            <person name="Santos A.J."/>
        </authorList>
    </citation>
    <scope>NUCLEOTIDE SEQUENCE</scope>
    <source>
        <tissue evidence="1">Shoot tissue taken approximately 20 cm above the soil surface</tissue>
    </source>
</reference>
<reference evidence="1" key="2">
    <citation type="journal article" date="2015" name="Data Brief">
        <title>Shoot transcriptome of the giant reed, Arundo donax.</title>
        <authorList>
            <person name="Barrero R.A."/>
            <person name="Guerrero F.D."/>
            <person name="Moolhuijzen P."/>
            <person name="Goolsby J.A."/>
            <person name="Tidwell J."/>
            <person name="Bellgard S.E."/>
            <person name="Bellgard M.I."/>
        </authorList>
    </citation>
    <scope>NUCLEOTIDE SEQUENCE</scope>
    <source>
        <tissue evidence="1">Shoot tissue taken approximately 20 cm above the soil surface</tissue>
    </source>
</reference>
<name>A0A0A9B0C2_ARUDO</name>
<dbReference type="AlphaFoldDB" id="A0A0A9B0C2"/>
<evidence type="ECO:0000313" key="1">
    <source>
        <dbReference type="EMBL" id="JAD52787.1"/>
    </source>
</evidence>
<dbReference type="EMBL" id="GBRH01245108">
    <property type="protein sequence ID" value="JAD52787.1"/>
    <property type="molecule type" value="Transcribed_RNA"/>
</dbReference>
<proteinExistence type="predicted"/>
<sequence length="22" mass="2550">MEPFNLCSSLFSCNSQTFSFLF</sequence>
<protein>
    <submittedName>
        <fullName evidence="1">Uncharacterized protein</fullName>
    </submittedName>
</protein>
<organism evidence="1">
    <name type="scientific">Arundo donax</name>
    <name type="common">Giant reed</name>
    <name type="synonym">Donax arundinaceus</name>
    <dbReference type="NCBI Taxonomy" id="35708"/>
    <lineage>
        <taxon>Eukaryota</taxon>
        <taxon>Viridiplantae</taxon>
        <taxon>Streptophyta</taxon>
        <taxon>Embryophyta</taxon>
        <taxon>Tracheophyta</taxon>
        <taxon>Spermatophyta</taxon>
        <taxon>Magnoliopsida</taxon>
        <taxon>Liliopsida</taxon>
        <taxon>Poales</taxon>
        <taxon>Poaceae</taxon>
        <taxon>PACMAD clade</taxon>
        <taxon>Arundinoideae</taxon>
        <taxon>Arundineae</taxon>
        <taxon>Arundo</taxon>
    </lineage>
</organism>
<accession>A0A0A9B0C2</accession>